<reference evidence="1" key="1">
    <citation type="submission" date="2023-07" db="EMBL/GenBank/DDBJ databases">
        <title>Ureibacillus sp. isolated from freshwater well.</title>
        <authorList>
            <person name="Kirdat K."/>
            <person name="Bhatt A."/>
            <person name="Teware R."/>
            <person name="Bhavsar Y."/>
            <person name="Yadav A."/>
        </authorList>
    </citation>
    <scope>NUCLEOTIDE SEQUENCE</scope>
    <source>
        <strain evidence="1">BA0131</strain>
    </source>
</reference>
<dbReference type="Proteomes" id="UP001172743">
    <property type="component" value="Unassembled WGS sequence"/>
</dbReference>
<evidence type="ECO:0000313" key="1">
    <source>
        <dbReference type="EMBL" id="MDN4492004.1"/>
    </source>
</evidence>
<proteinExistence type="predicted"/>
<dbReference type="RefSeq" id="WP_301136115.1">
    <property type="nucleotide sequence ID" value="NZ_JAUHTQ010000001.1"/>
</dbReference>
<comment type="caution">
    <text evidence="1">The sequence shown here is derived from an EMBL/GenBank/DDBJ whole genome shotgun (WGS) entry which is preliminary data.</text>
</comment>
<sequence>MNPIDQVRRHGGFVRGCLRELGILMPVVCGVVFCNSNSIIGKVNARDVLVFQVTGLRYKIERLFTQFSKSVIDVSQMHFIAEKLNTR</sequence>
<gene>
    <name evidence="1" type="ORF">QYB95_00510</name>
</gene>
<dbReference type="EMBL" id="JAUHTQ010000001">
    <property type="protein sequence ID" value="MDN4492004.1"/>
    <property type="molecule type" value="Genomic_DNA"/>
</dbReference>
<keyword evidence="2" id="KW-1185">Reference proteome</keyword>
<protein>
    <submittedName>
        <fullName evidence="1">Uncharacterized protein</fullName>
    </submittedName>
</protein>
<organism evidence="1 2">
    <name type="scientific">Ureibacillus aquaedulcis</name>
    <dbReference type="NCBI Taxonomy" id="3058421"/>
    <lineage>
        <taxon>Bacteria</taxon>
        <taxon>Bacillati</taxon>
        <taxon>Bacillota</taxon>
        <taxon>Bacilli</taxon>
        <taxon>Bacillales</taxon>
        <taxon>Caryophanaceae</taxon>
        <taxon>Ureibacillus</taxon>
    </lineage>
</organism>
<accession>A0ABT8GKV9</accession>
<name>A0ABT8GKV9_9BACL</name>
<evidence type="ECO:0000313" key="2">
    <source>
        <dbReference type="Proteomes" id="UP001172743"/>
    </source>
</evidence>